<evidence type="ECO:0000313" key="1">
    <source>
        <dbReference type="EMBL" id="KAJ8947145.1"/>
    </source>
</evidence>
<protein>
    <submittedName>
        <fullName evidence="1">Uncharacterized protein</fullName>
    </submittedName>
</protein>
<reference evidence="1" key="1">
    <citation type="journal article" date="2023" name="Insect Mol. Biol.">
        <title>Genome sequencing provides insights into the evolution of gene families encoding plant cell wall-degrading enzymes in longhorned beetles.</title>
        <authorList>
            <person name="Shin N.R."/>
            <person name="Okamura Y."/>
            <person name="Kirsch R."/>
            <person name="Pauchet Y."/>
        </authorList>
    </citation>
    <scope>NUCLEOTIDE SEQUENCE</scope>
    <source>
        <strain evidence="1">AMC_N1</strain>
    </source>
</reference>
<proteinExistence type="predicted"/>
<dbReference type="PROSITE" id="PS51257">
    <property type="entry name" value="PROKAR_LIPOPROTEIN"/>
    <property type="match status" value="1"/>
</dbReference>
<keyword evidence="2" id="KW-1185">Reference proteome</keyword>
<evidence type="ECO:0000313" key="2">
    <source>
        <dbReference type="Proteomes" id="UP001162162"/>
    </source>
</evidence>
<name>A0AAV8Y6R5_9CUCU</name>
<organism evidence="1 2">
    <name type="scientific">Aromia moschata</name>
    <dbReference type="NCBI Taxonomy" id="1265417"/>
    <lineage>
        <taxon>Eukaryota</taxon>
        <taxon>Metazoa</taxon>
        <taxon>Ecdysozoa</taxon>
        <taxon>Arthropoda</taxon>
        <taxon>Hexapoda</taxon>
        <taxon>Insecta</taxon>
        <taxon>Pterygota</taxon>
        <taxon>Neoptera</taxon>
        <taxon>Endopterygota</taxon>
        <taxon>Coleoptera</taxon>
        <taxon>Polyphaga</taxon>
        <taxon>Cucujiformia</taxon>
        <taxon>Chrysomeloidea</taxon>
        <taxon>Cerambycidae</taxon>
        <taxon>Cerambycinae</taxon>
        <taxon>Callichromatini</taxon>
        <taxon>Aromia</taxon>
    </lineage>
</organism>
<dbReference type="EMBL" id="JAPWTK010000169">
    <property type="protein sequence ID" value="KAJ8947145.1"/>
    <property type="molecule type" value="Genomic_DNA"/>
</dbReference>
<accession>A0AAV8Y6R5</accession>
<sequence>MNWKTTPMIQTISPVFGLFSSCSPQYRRVSKLSSTSTNIPESSAVKPKLKACSSVQLQTPEKESSSLGDQRKISLDLSLCTISTPESSQTDSDDVSPQINRKRKNCTFSGYLTKFSISVEGRAQQSRGRVLLLQKIGTVSVRTHPIHKLTSREAQIQISGEERLCIWIVSDDTIG</sequence>
<dbReference type="Proteomes" id="UP001162162">
    <property type="component" value="Unassembled WGS sequence"/>
</dbReference>
<dbReference type="AlphaFoldDB" id="A0AAV8Y6R5"/>
<gene>
    <name evidence="1" type="ORF">NQ318_002507</name>
</gene>
<comment type="caution">
    <text evidence="1">The sequence shown here is derived from an EMBL/GenBank/DDBJ whole genome shotgun (WGS) entry which is preliminary data.</text>
</comment>